<dbReference type="Gene3D" id="3.40.50.300">
    <property type="entry name" value="P-loop containing nucleotide triphosphate hydrolases"/>
    <property type="match status" value="1"/>
</dbReference>
<dbReference type="Pfam" id="PF00485">
    <property type="entry name" value="PRK"/>
    <property type="match status" value="1"/>
</dbReference>
<accession>A0A9P6H044</accession>
<dbReference type="OrthoDB" id="2195084at2759"/>
<evidence type="ECO:0000259" key="1">
    <source>
        <dbReference type="Pfam" id="PF00485"/>
    </source>
</evidence>
<dbReference type="EMBL" id="SBJO01000059">
    <property type="protein sequence ID" value="KAF9763717.1"/>
    <property type="molecule type" value="Genomic_DNA"/>
</dbReference>
<reference evidence="2 3" key="1">
    <citation type="journal article" date="2020" name="Genome Biol. Evol.">
        <title>Comparative genomics of strictly vertically transmitted, feminizing microsporidia endosymbionts of amphipod crustaceans.</title>
        <authorList>
            <person name="Cormier A."/>
            <person name="Chebbi M.A."/>
            <person name="Giraud I."/>
            <person name="Wattier R."/>
            <person name="Teixeira M."/>
            <person name="Gilbert C."/>
            <person name="Rigaud T."/>
            <person name="Cordaux R."/>
        </authorList>
    </citation>
    <scope>NUCLEOTIDE SEQUENCE [LARGE SCALE GENOMIC DNA]</scope>
    <source>
        <strain evidence="2 3">Ou3-Ou53</strain>
    </source>
</reference>
<dbReference type="GO" id="GO:0016301">
    <property type="term" value="F:kinase activity"/>
    <property type="evidence" value="ECO:0007669"/>
    <property type="project" value="UniProtKB-KW"/>
</dbReference>
<dbReference type="AlphaFoldDB" id="A0A9P6H044"/>
<keyword evidence="3" id="KW-1185">Reference proteome</keyword>
<gene>
    <name evidence="2" type="primary">udk_0</name>
    <name evidence="2" type="ORF">NGRA_1096</name>
</gene>
<protein>
    <submittedName>
        <fullName evidence="2">Uridine kinase</fullName>
    </submittedName>
</protein>
<dbReference type="SUPFAM" id="SSF52540">
    <property type="entry name" value="P-loop containing nucleoside triphosphate hydrolases"/>
    <property type="match status" value="1"/>
</dbReference>
<name>A0A9P6H044_9MICR</name>
<dbReference type="Proteomes" id="UP000740883">
    <property type="component" value="Unassembled WGS sequence"/>
</dbReference>
<dbReference type="InterPro" id="IPR006083">
    <property type="entry name" value="PRK/URK"/>
</dbReference>
<evidence type="ECO:0000313" key="3">
    <source>
        <dbReference type="Proteomes" id="UP000740883"/>
    </source>
</evidence>
<feature type="domain" description="Phosphoribulokinase/uridine kinase" evidence="1">
    <location>
        <begin position="36"/>
        <end position="150"/>
    </location>
</feature>
<proteinExistence type="predicted"/>
<keyword evidence="2" id="KW-0808">Transferase</keyword>
<organism evidence="2 3">
    <name type="scientific">Nosema granulosis</name>
    <dbReference type="NCBI Taxonomy" id="83296"/>
    <lineage>
        <taxon>Eukaryota</taxon>
        <taxon>Fungi</taxon>
        <taxon>Fungi incertae sedis</taxon>
        <taxon>Microsporidia</taxon>
        <taxon>Nosematidae</taxon>
        <taxon>Nosema</taxon>
    </lineage>
</organism>
<sequence>MTSSQNSSVENEHERLIKEIIKSRFGETFDKNQKYLIVIQGATSSGKSTVAKQLNNILVENGVNTKLVGLDSYYLSPDNPLEEDDNYDFDNPASLDWSSIIELLDALQRDDEKLPVYFRRTNRSESNKKEYAPNTFPSVVIVEGIYAFNVINQYKFNLSELDPSDSDKPISKEFVPSDYNLGGFKVIKIFLPLCKNKLWEIRRSRDMKLKKPFESVIKRFEAMIWPDTLRWVYSTLENNDIQVTHGNFNEKNMNLLIKNLVLFFSKNVVDFKKQLEDDMSDEFKVKCSGECNFLRNSNLILKDFE</sequence>
<dbReference type="GO" id="GO:0005524">
    <property type="term" value="F:ATP binding"/>
    <property type="evidence" value="ECO:0007669"/>
    <property type="project" value="InterPro"/>
</dbReference>
<dbReference type="PANTHER" id="PTHR10285">
    <property type="entry name" value="URIDINE KINASE"/>
    <property type="match status" value="1"/>
</dbReference>
<dbReference type="InterPro" id="IPR027417">
    <property type="entry name" value="P-loop_NTPase"/>
</dbReference>
<keyword evidence="2" id="KW-0418">Kinase</keyword>
<evidence type="ECO:0000313" key="2">
    <source>
        <dbReference type="EMBL" id="KAF9763717.1"/>
    </source>
</evidence>
<comment type="caution">
    <text evidence="2">The sequence shown here is derived from an EMBL/GenBank/DDBJ whole genome shotgun (WGS) entry which is preliminary data.</text>
</comment>